<keyword evidence="7" id="KW-1185">Reference proteome</keyword>
<dbReference type="OrthoDB" id="93666at2759"/>
<comment type="function">
    <text evidence="5">Effector that suppresses plant defense responses during pathogen infection.</text>
</comment>
<organism evidence="6 7">
    <name type="scientific">Phytophthora megakarya</name>
    <dbReference type="NCBI Taxonomy" id="4795"/>
    <lineage>
        <taxon>Eukaryota</taxon>
        <taxon>Sar</taxon>
        <taxon>Stramenopiles</taxon>
        <taxon>Oomycota</taxon>
        <taxon>Peronosporomycetes</taxon>
        <taxon>Peronosporales</taxon>
        <taxon>Peronosporaceae</taxon>
        <taxon>Phytophthora</taxon>
    </lineage>
</organism>
<evidence type="ECO:0000256" key="4">
    <source>
        <dbReference type="ARBA" id="ARBA00022729"/>
    </source>
</evidence>
<evidence type="ECO:0000313" key="7">
    <source>
        <dbReference type="Proteomes" id="UP000198211"/>
    </source>
</evidence>
<dbReference type="Pfam" id="PF16810">
    <property type="entry name" value="RXLR"/>
    <property type="match status" value="1"/>
</dbReference>
<dbReference type="AlphaFoldDB" id="A0A225UZA0"/>
<dbReference type="InterPro" id="IPR031825">
    <property type="entry name" value="RXLR"/>
</dbReference>
<feature type="signal peptide" evidence="5">
    <location>
        <begin position="1"/>
        <end position="21"/>
    </location>
</feature>
<comment type="subcellular location">
    <subcellularLocation>
        <location evidence="1 5">Secreted</location>
    </subcellularLocation>
</comment>
<reference evidence="7" key="1">
    <citation type="submission" date="2017-03" db="EMBL/GenBank/DDBJ databases">
        <title>Phytopthora megakarya and P. palmivora, two closely related causual agents of cacao black pod achieved similar genome size and gene model numbers by different mechanisms.</title>
        <authorList>
            <person name="Ali S."/>
            <person name="Shao J."/>
            <person name="Larry D.J."/>
            <person name="Kronmiller B."/>
            <person name="Shen D."/>
            <person name="Strem M.D."/>
            <person name="Melnick R.L."/>
            <person name="Guiltinan M.J."/>
            <person name="Tyler B.M."/>
            <person name="Meinhardt L.W."/>
            <person name="Bailey B.A."/>
        </authorList>
    </citation>
    <scope>NUCLEOTIDE SEQUENCE [LARGE SCALE GENOMIC DNA]</scope>
    <source>
        <strain evidence="7">zdho120</strain>
    </source>
</reference>
<dbReference type="EMBL" id="NBNE01009947">
    <property type="protein sequence ID" value="OWY97906.1"/>
    <property type="molecule type" value="Genomic_DNA"/>
</dbReference>
<keyword evidence="3 5" id="KW-0964">Secreted</keyword>
<evidence type="ECO:0000256" key="1">
    <source>
        <dbReference type="ARBA" id="ARBA00004613"/>
    </source>
</evidence>
<comment type="caution">
    <text evidence="6">The sequence shown here is derived from an EMBL/GenBank/DDBJ whole genome shotgun (WGS) entry which is preliminary data.</text>
</comment>
<comment type="similarity">
    <text evidence="2 5">Belongs to the RxLR effector family.</text>
</comment>
<feature type="chain" id="PRO_5044965739" description="RxLR effector protein" evidence="5">
    <location>
        <begin position="22"/>
        <end position="119"/>
    </location>
</feature>
<sequence length="119" mass="13187">MRLMYTIALVAAVTLCPSSAALPTEDFNEMTKNAGSSDMLDLRTTEGGRLLRRVDYDSLDDGRMEEERGFDLKKVASKLNPAKAAKKTAAKVAKVKEVLKEATEYQKMMDAANRIVKNE</sequence>
<evidence type="ECO:0000256" key="3">
    <source>
        <dbReference type="ARBA" id="ARBA00022525"/>
    </source>
</evidence>
<protein>
    <recommendedName>
        <fullName evidence="5">RxLR effector protein</fullName>
    </recommendedName>
</protein>
<evidence type="ECO:0000313" key="6">
    <source>
        <dbReference type="EMBL" id="OWY97906.1"/>
    </source>
</evidence>
<proteinExistence type="inferred from homology"/>
<accession>A0A225UZA0</accession>
<evidence type="ECO:0000256" key="2">
    <source>
        <dbReference type="ARBA" id="ARBA00010400"/>
    </source>
</evidence>
<comment type="domain">
    <text evidence="5">The RxLR-dEER motif acts to carry the protein into the host cell cytoplasm through binding to cell surface phosphatidylinositol-3-phosphate.</text>
</comment>
<evidence type="ECO:0000256" key="5">
    <source>
        <dbReference type="RuleBase" id="RU367124"/>
    </source>
</evidence>
<name>A0A225UZA0_9STRA</name>
<gene>
    <name evidence="6" type="ORF">PHMEG_00031449</name>
</gene>
<keyword evidence="4 5" id="KW-0732">Signal</keyword>
<dbReference type="Proteomes" id="UP000198211">
    <property type="component" value="Unassembled WGS sequence"/>
</dbReference>